<proteinExistence type="inferred from homology"/>
<evidence type="ECO:0000313" key="5">
    <source>
        <dbReference type="EMBL" id="KAL3648024.1"/>
    </source>
</evidence>
<sequence>MRRGVSSRITSRSASFQIPISSAYGRVRTIWSRSMLSRCHRPEMMLYRSLNRSTAAASSKKMNLKSALGKKRIDGKQAPLQPLTTIQRVHISRLVEKYGDDYKSMFMDIKLNKMQHSVATLEKLCKRYHMYKDKNPLLVGPWKKK</sequence>
<dbReference type="PANTHER" id="PTHR13243">
    <property type="entry name" value="HSPC111 PROTEIN-RELATED"/>
    <property type="match status" value="1"/>
</dbReference>
<protein>
    <recommendedName>
        <fullName evidence="3">Nucleolar protein 16</fullName>
    </recommendedName>
</protein>
<evidence type="ECO:0000313" key="6">
    <source>
        <dbReference type="Proteomes" id="UP001632038"/>
    </source>
</evidence>
<evidence type="ECO:0000256" key="3">
    <source>
        <dbReference type="ARBA" id="ARBA00015522"/>
    </source>
</evidence>
<dbReference type="AlphaFoldDB" id="A0ABD3E4M8"/>
<evidence type="ECO:0000256" key="1">
    <source>
        <dbReference type="ARBA" id="ARBA00004604"/>
    </source>
</evidence>
<comment type="similarity">
    <text evidence="2">Belongs to the NOP16 family.</text>
</comment>
<gene>
    <name evidence="5" type="ORF">CASFOL_008992</name>
</gene>
<comment type="subcellular location">
    <subcellularLocation>
        <location evidence="1">Nucleus</location>
        <location evidence="1">Nucleolus</location>
    </subcellularLocation>
</comment>
<keyword evidence="6" id="KW-1185">Reference proteome</keyword>
<dbReference type="EMBL" id="JAVIJP010000009">
    <property type="protein sequence ID" value="KAL3648024.1"/>
    <property type="molecule type" value="Genomic_DNA"/>
</dbReference>
<dbReference type="PANTHER" id="PTHR13243:SF1">
    <property type="entry name" value="NUCLEOLAR PROTEIN 16"/>
    <property type="match status" value="1"/>
</dbReference>
<dbReference type="GO" id="GO:0005730">
    <property type="term" value="C:nucleolus"/>
    <property type="evidence" value="ECO:0007669"/>
    <property type="project" value="UniProtKB-SubCell"/>
</dbReference>
<evidence type="ECO:0000256" key="4">
    <source>
        <dbReference type="ARBA" id="ARBA00023242"/>
    </source>
</evidence>
<keyword evidence="4" id="KW-0539">Nucleus</keyword>
<comment type="caution">
    <text evidence="5">The sequence shown here is derived from an EMBL/GenBank/DDBJ whole genome shotgun (WGS) entry which is preliminary data.</text>
</comment>
<dbReference type="Proteomes" id="UP001632038">
    <property type="component" value="Unassembled WGS sequence"/>
</dbReference>
<evidence type="ECO:0000256" key="2">
    <source>
        <dbReference type="ARBA" id="ARBA00008479"/>
    </source>
</evidence>
<accession>A0ABD3E4M8</accession>
<organism evidence="5 6">
    <name type="scientific">Castilleja foliolosa</name>
    <dbReference type="NCBI Taxonomy" id="1961234"/>
    <lineage>
        <taxon>Eukaryota</taxon>
        <taxon>Viridiplantae</taxon>
        <taxon>Streptophyta</taxon>
        <taxon>Embryophyta</taxon>
        <taxon>Tracheophyta</taxon>
        <taxon>Spermatophyta</taxon>
        <taxon>Magnoliopsida</taxon>
        <taxon>eudicotyledons</taxon>
        <taxon>Gunneridae</taxon>
        <taxon>Pentapetalae</taxon>
        <taxon>asterids</taxon>
        <taxon>lamiids</taxon>
        <taxon>Lamiales</taxon>
        <taxon>Orobanchaceae</taxon>
        <taxon>Pedicularideae</taxon>
        <taxon>Castillejinae</taxon>
        <taxon>Castilleja</taxon>
    </lineage>
</organism>
<name>A0ABD3E4M8_9LAMI</name>
<dbReference type="Pfam" id="PF09420">
    <property type="entry name" value="Nop16"/>
    <property type="match status" value="1"/>
</dbReference>
<reference evidence="6" key="1">
    <citation type="journal article" date="2024" name="IScience">
        <title>Strigolactones Initiate the Formation of Haustorium-like Structures in Castilleja.</title>
        <authorList>
            <person name="Buerger M."/>
            <person name="Peterson D."/>
            <person name="Chory J."/>
        </authorList>
    </citation>
    <scope>NUCLEOTIDE SEQUENCE [LARGE SCALE GENOMIC DNA]</scope>
</reference>
<dbReference type="InterPro" id="IPR019002">
    <property type="entry name" value="Ribosome_biogenesis_Nop16"/>
</dbReference>